<dbReference type="Pfam" id="PF07859">
    <property type="entry name" value="Abhydrolase_3"/>
    <property type="match status" value="1"/>
</dbReference>
<evidence type="ECO:0000259" key="2">
    <source>
        <dbReference type="Pfam" id="PF07859"/>
    </source>
</evidence>
<protein>
    <recommendedName>
        <fullName evidence="2">Alpha/beta hydrolase fold-3 domain-containing protein</fullName>
    </recommendedName>
</protein>
<dbReference type="Proteomes" id="UP000287144">
    <property type="component" value="Unassembled WGS sequence"/>
</dbReference>
<comment type="caution">
    <text evidence="3">The sequence shown here is derived from an EMBL/GenBank/DDBJ whole genome shotgun (WGS) entry which is preliminary data.</text>
</comment>
<dbReference type="GO" id="GO:0016787">
    <property type="term" value="F:hydrolase activity"/>
    <property type="evidence" value="ECO:0007669"/>
    <property type="project" value="UniProtKB-KW"/>
</dbReference>
<feature type="domain" description="Alpha/beta hydrolase fold-3" evidence="2">
    <location>
        <begin position="94"/>
        <end position="301"/>
    </location>
</feature>
<dbReference type="SUPFAM" id="SSF53474">
    <property type="entry name" value="alpha/beta-Hydrolases"/>
    <property type="match status" value="1"/>
</dbReference>
<reference evidence="3 4" key="1">
    <citation type="submission" date="2017-06" db="EMBL/GenBank/DDBJ databases">
        <title>Comparative genomic analysis of Ambrosia Fusariam Clade fungi.</title>
        <authorList>
            <person name="Stajich J.E."/>
            <person name="Carrillo J."/>
            <person name="Kijimoto T."/>
            <person name="Eskalen A."/>
            <person name="O'Donnell K."/>
            <person name="Kasson M."/>
        </authorList>
    </citation>
    <scope>NUCLEOTIDE SEQUENCE [LARGE SCALE GENOMIC DNA]</scope>
    <source>
        <strain evidence="3 4">NRRL62579</strain>
    </source>
</reference>
<dbReference type="PANTHER" id="PTHR48081:SF8">
    <property type="entry name" value="ALPHA_BETA HYDROLASE FOLD-3 DOMAIN-CONTAINING PROTEIN-RELATED"/>
    <property type="match status" value="1"/>
</dbReference>
<dbReference type="STRING" id="1325735.A0A428SHJ9"/>
<evidence type="ECO:0000313" key="4">
    <source>
        <dbReference type="Proteomes" id="UP000287144"/>
    </source>
</evidence>
<dbReference type="EMBL" id="NKCK01000248">
    <property type="protein sequence ID" value="RSL89234.1"/>
    <property type="molecule type" value="Genomic_DNA"/>
</dbReference>
<keyword evidence="4" id="KW-1185">Reference proteome</keyword>
<dbReference type="InterPro" id="IPR013094">
    <property type="entry name" value="AB_hydrolase_3"/>
</dbReference>
<sequence>METSTLPRPPYDVELISIIPSPPKTAFAHKREDIPEHRQFFELVTEPERERTLSDPSISVTEQTIQGPHGDIALSILVSKKPKDASGIRRRPGILHIHAGGLTAGNRFTGADLVVEWVKELDAVAVLVEYGRPPEHPFPGPLQDCYTSLLWMVEHADELGIDVERLMVEGQSAGGGLAAATVLMARDKGGPKLHAQLIGVPMLDDRMSSISCQQYPTGGTWNTQASAFSWQCYLGDDAGQEGVSYLASPGRATDISGLPPAYIDVSSTEAFRDEAVAYATKLWASGVQAELHVWPGGPHAFDVMAPTAALSQLSNKTRTAWVKRTLGRW</sequence>
<dbReference type="InterPro" id="IPR029058">
    <property type="entry name" value="AB_hydrolase_fold"/>
</dbReference>
<name>A0A428SHJ9_9HYPO</name>
<dbReference type="Gene3D" id="3.40.50.1820">
    <property type="entry name" value="alpha/beta hydrolase"/>
    <property type="match status" value="1"/>
</dbReference>
<organism evidence="3 4">
    <name type="scientific">Fusarium oligoseptatum</name>
    <dbReference type="NCBI Taxonomy" id="2604345"/>
    <lineage>
        <taxon>Eukaryota</taxon>
        <taxon>Fungi</taxon>
        <taxon>Dikarya</taxon>
        <taxon>Ascomycota</taxon>
        <taxon>Pezizomycotina</taxon>
        <taxon>Sordariomycetes</taxon>
        <taxon>Hypocreomycetidae</taxon>
        <taxon>Hypocreales</taxon>
        <taxon>Nectriaceae</taxon>
        <taxon>Fusarium</taxon>
        <taxon>Fusarium solani species complex</taxon>
    </lineage>
</organism>
<evidence type="ECO:0000313" key="3">
    <source>
        <dbReference type="EMBL" id="RSL89234.1"/>
    </source>
</evidence>
<dbReference type="InterPro" id="IPR050300">
    <property type="entry name" value="GDXG_lipolytic_enzyme"/>
</dbReference>
<keyword evidence="1" id="KW-0378">Hydrolase</keyword>
<dbReference type="AlphaFoldDB" id="A0A428SHJ9"/>
<dbReference type="PANTHER" id="PTHR48081">
    <property type="entry name" value="AB HYDROLASE SUPERFAMILY PROTEIN C4A8.06C"/>
    <property type="match status" value="1"/>
</dbReference>
<evidence type="ECO:0000256" key="1">
    <source>
        <dbReference type="ARBA" id="ARBA00022801"/>
    </source>
</evidence>
<gene>
    <name evidence="3" type="ORF">CEP52_014973</name>
</gene>
<proteinExistence type="predicted"/>
<accession>A0A428SHJ9</accession>